<dbReference type="InterPro" id="IPR003593">
    <property type="entry name" value="AAA+_ATPase"/>
</dbReference>
<evidence type="ECO:0000313" key="3">
    <source>
        <dbReference type="Proteomes" id="UP000701702"/>
    </source>
</evidence>
<organism evidence="2 3">
    <name type="scientific">Cupriavidus pinatubonensis</name>
    <dbReference type="NCBI Taxonomy" id="248026"/>
    <lineage>
        <taxon>Bacteria</taxon>
        <taxon>Pseudomonadati</taxon>
        <taxon>Pseudomonadota</taxon>
        <taxon>Betaproteobacteria</taxon>
        <taxon>Burkholderiales</taxon>
        <taxon>Burkholderiaceae</taxon>
        <taxon>Cupriavidus</taxon>
    </lineage>
</organism>
<gene>
    <name evidence="2" type="ORF">LMG23994_04469</name>
</gene>
<protein>
    <recommendedName>
        <fullName evidence="1">AAA+ ATPase domain-containing protein</fullName>
    </recommendedName>
</protein>
<dbReference type="RefSeq" id="WP_224005972.1">
    <property type="nucleotide sequence ID" value="NZ_CAJZAF010000027.1"/>
</dbReference>
<evidence type="ECO:0000259" key="1">
    <source>
        <dbReference type="SMART" id="SM00382"/>
    </source>
</evidence>
<reference evidence="2 3" key="1">
    <citation type="submission" date="2021-08" db="EMBL/GenBank/DDBJ databases">
        <authorList>
            <person name="Peeters C."/>
        </authorList>
    </citation>
    <scope>NUCLEOTIDE SEQUENCE [LARGE SCALE GENOMIC DNA]</scope>
    <source>
        <strain evidence="2 3">LMG 23994</strain>
    </source>
</reference>
<accession>A0ABM8XKB8</accession>
<dbReference type="Proteomes" id="UP000701702">
    <property type="component" value="Unassembled WGS sequence"/>
</dbReference>
<proteinExistence type="predicted"/>
<feature type="domain" description="AAA+ ATPase" evidence="1">
    <location>
        <begin position="55"/>
        <end position="217"/>
    </location>
</feature>
<evidence type="ECO:0000313" key="2">
    <source>
        <dbReference type="EMBL" id="CAG9180654.1"/>
    </source>
</evidence>
<name>A0ABM8XKB8_9BURK</name>
<keyword evidence="3" id="KW-1185">Reference proteome</keyword>
<dbReference type="InterPro" id="IPR027417">
    <property type="entry name" value="P-loop_NTPase"/>
</dbReference>
<dbReference type="SMART" id="SM00382">
    <property type="entry name" value="AAA"/>
    <property type="match status" value="1"/>
</dbReference>
<sequence>MFKEEQTYSIFASDREREIYREIAGLDRIVIHHPGMKAAVDGIKNCIKASVWARSPECCMLLGDGGMGKTTIAKMIMAALPPQTIVKDDCEIDTTPAFYMSLPPGGKVSHVTEAMLTNLNDRDPLAGSGYSKDRRIARLLTSCGTVIVFIDELHNLSLIQQRDPLAGQKISAWLKGLFNVEATVICLLGTLECQSIFDHSAELSRRFKNKFLLIPLDCGTPDAPGTLQMFLQKLSAQIVKNTSVTGMPNFSNYGLALSVFAATQGSIDFAATLLKDAARNCLLAGRDVVTEEDLAYAFSTGKSSSQALTGNRNPFHMERKHLAKLIRG</sequence>
<dbReference type="InterPro" id="IPR008868">
    <property type="entry name" value="TniB"/>
</dbReference>
<dbReference type="Gene3D" id="3.40.50.300">
    <property type="entry name" value="P-loop containing nucleotide triphosphate hydrolases"/>
    <property type="match status" value="1"/>
</dbReference>
<dbReference type="EMBL" id="CAJZAF010000027">
    <property type="protein sequence ID" value="CAG9180654.1"/>
    <property type="molecule type" value="Genomic_DNA"/>
</dbReference>
<dbReference type="SUPFAM" id="SSF52540">
    <property type="entry name" value="P-loop containing nucleoside triphosphate hydrolases"/>
    <property type="match status" value="1"/>
</dbReference>
<dbReference type="Pfam" id="PF05621">
    <property type="entry name" value="TniB"/>
    <property type="match status" value="1"/>
</dbReference>
<comment type="caution">
    <text evidence="2">The sequence shown here is derived from an EMBL/GenBank/DDBJ whole genome shotgun (WGS) entry which is preliminary data.</text>
</comment>